<comment type="caution">
    <text evidence="7">The sequence shown here is derived from an EMBL/GenBank/DDBJ whole genome shotgun (WGS) entry which is preliminary data.</text>
</comment>
<dbReference type="EMBL" id="JBFSHR010000025">
    <property type="protein sequence ID" value="MEX6429806.1"/>
    <property type="molecule type" value="Genomic_DNA"/>
</dbReference>
<organism evidence="7 8">
    <name type="scientific">Ferrimicrobium acidiphilum</name>
    <dbReference type="NCBI Taxonomy" id="121039"/>
    <lineage>
        <taxon>Bacteria</taxon>
        <taxon>Bacillati</taxon>
        <taxon>Actinomycetota</taxon>
        <taxon>Acidimicrobiia</taxon>
        <taxon>Acidimicrobiales</taxon>
        <taxon>Acidimicrobiaceae</taxon>
        <taxon>Ferrimicrobium</taxon>
    </lineage>
</organism>
<evidence type="ECO:0000259" key="6">
    <source>
        <dbReference type="PROSITE" id="PS50249"/>
    </source>
</evidence>
<dbReference type="PROSITE" id="PS50249">
    <property type="entry name" value="MPN"/>
    <property type="match status" value="1"/>
</dbReference>
<protein>
    <submittedName>
        <fullName evidence="7">M67 family metallopeptidase</fullName>
    </submittedName>
</protein>
<dbReference type="SUPFAM" id="SSF102712">
    <property type="entry name" value="JAB1/MPN domain"/>
    <property type="match status" value="1"/>
</dbReference>
<dbReference type="InterPro" id="IPR000555">
    <property type="entry name" value="JAMM/MPN+_dom"/>
</dbReference>
<evidence type="ECO:0000256" key="4">
    <source>
        <dbReference type="ARBA" id="ARBA00022833"/>
    </source>
</evidence>
<dbReference type="InterPro" id="IPR051929">
    <property type="entry name" value="VirAsm_ModProt"/>
</dbReference>
<keyword evidence="5" id="KW-0482">Metalloprotease</keyword>
<dbReference type="PANTHER" id="PTHR34858">
    <property type="entry name" value="CYSO-CYSTEINE PEPTIDASE"/>
    <property type="match status" value="1"/>
</dbReference>
<keyword evidence="3" id="KW-0378">Hydrolase</keyword>
<dbReference type="SMART" id="SM00232">
    <property type="entry name" value="JAB_MPN"/>
    <property type="match status" value="1"/>
</dbReference>
<evidence type="ECO:0000256" key="2">
    <source>
        <dbReference type="ARBA" id="ARBA00022723"/>
    </source>
</evidence>
<evidence type="ECO:0000256" key="5">
    <source>
        <dbReference type="ARBA" id="ARBA00023049"/>
    </source>
</evidence>
<evidence type="ECO:0000256" key="3">
    <source>
        <dbReference type="ARBA" id="ARBA00022801"/>
    </source>
</evidence>
<dbReference type="PANTHER" id="PTHR34858:SF1">
    <property type="entry name" value="CYSO-CYSTEINE PEPTIDASE"/>
    <property type="match status" value="1"/>
</dbReference>
<dbReference type="Proteomes" id="UP001560267">
    <property type="component" value="Unassembled WGS sequence"/>
</dbReference>
<name>A0ABV3Y4A7_9ACTN</name>
<keyword evidence="4" id="KW-0862">Zinc</keyword>
<dbReference type="RefSeq" id="WP_298381926.1">
    <property type="nucleotide sequence ID" value="NZ_JBFSHR010000025.1"/>
</dbReference>
<feature type="domain" description="MPN" evidence="6">
    <location>
        <begin position="2"/>
        <end position="134"/>
    </location>
</feature>
<dbReference type="InterPro" id="IPR028090">
    <property type="entry name" value="JAB_dom_prok"/>
</dbReference>
<dbReference type="CDD" id="cd08070">
    <property type="entry name" value="MPN_like"/>
    <property type="match status" value="1"/>
</dbReference>
<evidence type="ECO:0000313" key="8">
    <source>
        <dbReference type="Proteomes" id="UP001560267"/>
    </source>
</evidence>
<dbReference type="Pfam" id="PF14464">
    <property type="entry name" value="Prok-JAB"/>
    <property type="match status" value="1"/>
</dbReference>
<gene>
    <name evidence="7" type="ORF">AB6A68_08140</name>
</gene>
<evidence type="ECO:0000256" key="1">
    <source>
        <dbReference type="ARBA" id="ARBA00022670"/>
    </source>
</evidence>
<keyword evidence="1" id="KW-0645">Protease</keyword>
<keyword evidence="8" id="KW-1185">Reference proteome</keyword>
<keyword evidence="2" id="KW-0479">Metal-binding</keyword>
<reference evidence="7 8" key="1">
    <citation type="submission" date="2024-07" db="EMBL/GenBank/DDBJ databases">
        <title>Draft Genome Sequence of Ferrimicrobium acidiphilum Strain YE2023, Isolated from a Pulp of Bioleach Reactor.</title>
        <authorList>
            <person name="Elkina Y.A."/>
            <person name="Bulaeva A.G."/>
            <person name="Beletsky A.V."/>
            <person name="Mardanov A.V."/>
        </authorList>
    </citation>
    <scope>NUCLEOTIDE SEQUENCE [LARGE SCALE GENOMIC DNA]</scope>
    <source>
        <strain evidence="7 8">YE2023</strain>
    </source>
</reference>
<proteinExistence type="predicted"/>
<dbReference type="InterPro" id="IPR037518">
    <property type="entry name" value="MPN"/>
</dbReference>
<accession>A0ABV3Y4A7</accession>
<dbReference type="Gene3D" id="3.40.140.10">
    <property type="entry name" value="Cytidine Deaminase, domain 2"/>
    <property type="match status" value="1"/>
</dbReference>
<evidence type="ECO:0000313" key="7">
    <source>
        <dbReference type="EMBL" id="MEX6429806.1"/>
    </source>
</evidence>
<sequence length="156" mass="16902">MVKMQALTRDIILAHCMQQYPLEACGMLLGDEQGIYEVYPARNEAQSARVFVVEPTDVVRAREVALGRGLSVVGVYHSHTNSEAFPSATDVAQAPDPGWWYLVVSLARPLAELRCYSIRGGVIEELSIGDAEVTPTGAAPTSAGFTALDTKDDDYL</sequence>